<keyword evidence="4 7" id="KW-0812">Transmembrane</keyword>
<keyword evidence="5 7" id="KW-1133">Transmembrane helix</keyword>
<dbReference type="GO" id="GO:0005886">
    <property type="term" value="C:plasma membrane"/>
    <property type="evidence" value="ECO:0007669"/>
    <property type="project" value="UniProtKB-SubCell"/>
</dbReference>
<name>A0A8S0FY75_ECOLX</name>
<dbReference type="AlphaFoldDB" id="A0A8S0FY75"/>
<dbReference type="InterPro" id="IPR051800">
    <property type="entry name" value="PqiA-PqiB_transport"/>
</dbReference>
<evidence type="ECO:0000256" key="6">
    <source>
        <dbReference type="ARBA" id="ARBA00023136"/>
    </source>
</evidence>
<comment type="subcellular location">
    <subcellularLocation>
        <location evidence="1">Cell inner membrane</location>
    </subcellularLocation>
</comment>
<organism evidence="8 9">
    <name type="scientific">Escherichia coli</name>
    <dbReference type="NCBI Taxonomy" id="562"/>
    <lineage>
        <taxon>Bacteria</taxon>
        <taxon>Pseudomonadati</taxon>
        <taxon>Pseudomonadota</taxon>
        <taxon>Gammaproteobacteria</taxon>
        <taxon>Enterobacterales</taxon>
        <taxon>Enterobacteriaceae</taxon>
        <taxon>Escherichia</taxon>
    </lineage>
</organism>
<sequence length="81" mass="9094">MESNNGEAKIQKVKNWSPVWIFPIVTALIGAWVLFYHYSHQGPEVTLITANAEVELKVAKPPLKAVALTSAWLKAPHWLMI</sequence>
<evidence type="ECO:0000313" key="8">
    <source>
        <dbReference type="EMBL" id="BBU84953.1"/>
    </source>
</evidence>
<feature type="transmembrane region" description="Helical" evidence="7">
    <location>
        <begin position="20"/>
        <end position="38"/>
    </location>
</feature>
<dbReference type="PANTHER" id="PTHR30462:SF2">
    <property type="entry name" value="INTERMEMBRANE TRANSPORT PROTEIN PQIB"/>
    <property type="match status" value="1"/>
</dbReference>
<evidence type="ECO:0008006" key="10">
    <source>
        <dbReference type="Google" id="ProtNLM"/>
    </source>
</evidence>
<evidence type="ECO:0000313" key="9">
    <source>
        <dbReference type="Proteomes" id="UP000467488"/>
    </source>
</evidence>
<keyword evidence="2" id="KW-1003">Cell membrane</keyword>
<keyword evidence="6 7" id="KW-0472">Membrane</keyword>
<reference evidence="8 9" key="1">
    <citation type="submission" date="2020-01" db="EMBL/GenBank/DDBJ databases">
        <title>Dynamics of blaIMP-6 dissemination in carbapenem resistant Enterobacteriacea isolated from regional surveillance in Osaka, Japan.</title>
        <authorList>
            <person name="Abe R."/>
            <person name="Akeda Y."/>
            <person name="Sugawara Y."/>
            <person name="Yamamoto N."/>
            <person name="Tomono K."/>
            <person name="Takeuchi D."/>
            <person name="Kawahara R."/>
            <person name="Hamada S."/>
        </authorList>
    </citation>
    <scope>NUCLEOTIDE SEQUENCE [LARGE SCALE GENOMIC DNA]</scope>
    <source>
        <strain evidence="8 9">E300</strain>
    </source>
</reference>
<dbReference type="PANTHER" id="PTHR30462">
    <property type="entry name" value="INTERMEMBRANE TRANSPORT PROTEIN PQIB-RELATED"/>
    <property type="match status" value="1"/>
</dbReference>
<proteinExistence type="predicted"/>
<dbReference type="EMBL" id="AP022360">
    <property type="protein sequence ID" value="BBU84953.1"/>
    <property type="molecule type" value="Genomic_DNA"/>
</dbReference>
<evidence type="ECO:0000256" key="4">
    <source>
        <dbReference type="ARBA" id="ARBA00022692"/>
    </source>
</evidence>
<gene>
    <name evidence="8" type="ORF">EIMP300_63530</name>
</gene>
<evidence type="ECO:0000256" key="1">
    <source>
        <dbReference type="ARBA" id="ARBA00004533"/>
    </source>
</evidence>
<evidence type="ECO:0000256" key="7">
    <source>
        <dbReference type="SAM" id="Phobius"/>
    </source>
</evidence>
<protein>
    <recommendedName>
        <fullName evidence="10">Paraquat-inducible protein B</fullName>
    </recommendedName>
</protein>
<evidence type="ECO:0000256" key="5">
    <source>
        <dbReference type="ARBA" id="ARBA00022989"/>
    </source>
</evidence>
<accession>A0A8S0FY75</accession>
<dbReference type="Proteomes" id="UP000467488">
    <property type="component" value="Chromosome"/>
</dbReference>
<evidence type="ECO:0000256" key="3">
    <source>
        <dbReference type="ARBA" id="ARBA00022519"/>
    </source>
</evidence>
<evidence type="ECO:0000256" key="2">
    <source>
        <dbReference type="ARBA" id="ARBA00022475"/>
    </source>
</evidence>
<keyword evidence="3" id="KW-0997">Cell inner membrane</keyword>